<organism evidence="1 2">
    <name type="scientific">Canariomyces notabilis</name>
    <dbReference type="NCBI Taxonomy" id="2074819"/>
    <lineage>
        <taxon>Eukaryota</taxon>
        <taxon>Fungi</taxon>
        <taxon>Dikarya</taxon>
        <taxon>Ascomycota</taxon>
        <taxon>Pezizomycotina</taxon>
        <taxon>Sordariomycetes</taxon>
        <taxon>Sordariomycetidae</taxon>
        <taxon>Sordariales</taxon>
        <taxon>Chaetomiaceae</taxon>
        <taxon>Canariomyces</taxon>
    </lineage>
</organism>
<reference evidence="1" key="2">
    <citation type="submission" date="2023-05" db="EMBL/GenBank/DDBJ databases">
        <authorList>
            <consortium name="Lawrence Berkeley National Laboratory"/>
            <person name="Steindorff A."/>
            <person name="Hensen N."/>
            <person name="Bonometti L."/>
            <person name="Westerberg I."/>
            <person name="Brannstrom I.O."/>
            <person name="Guillou S."/>
            <person name="Cros-Aarteil S."/>
            <person name="Calhoun S."/>
            <person name="Haridas S."/>
            <person name="Kuo A."/>
            <person name="Mondo S."/>
            <person name="Pangilinan J."/>
            <person name="Riley R."/>
            <person name="Labutti K."/>
            <person name="Andreopoulos B."/>
            <person name="Lipzen A."/>
            <person name="Chen C."/>
            <person name="Yanf M."/>
            <person name="Daum C."/>
            <person name="Ng V."/>
            <person name="Clum A."/>
            <person name="Ohm R."/>
            <person name="Martin F."/>
            <person name="Silar P."/>
            <person name="Natvig D."/>
            <person name="Lalanne C."/>
            <person name="Gautier V."/>
            <person name="Ament-Velasquez S.L."/>
            <person name="Kruys A."/>
            <person name="Hutchinson M.I."/>
            <person name="Powell A.J."/>
            <person name="Barry K."/>
            <person name="Miller A.N."/>
            <person name="Grigoriev I.V."/>
            <person name="Debuchy R."/>
            <person name="Gladieux P."/>
            <person name="Thoren M.H."/>
            <person name="Johannesson H."/>
        </authorList>
    </citation>
    <scope>NUCLEOTIDE SEQUENCE</scope>
    <source>
        <strain evidence="1">CBS 508.74</strain>
    </source>
</reference>
<dbReference type="Proteomes" id="UP001302812">
    <property type="component" value="Unassembled WGS sequence"/>
</dbReference>
<dbReference type="AlphaFoldDB" id="A0AAN6QMJ8"/>
<protein>
    <submittedName>
        <fullName evidence="1">Uncharacterized protein</fullName>
    </submittedName>
</protein>
<dbReference type="EMBL" id="MU853357">
    <property type="protein sequence ID" value="KAK4109372.1"/>
    <property type="molecule type" value="Genomic_DNA"/>
</dbReference>
<dbReference type="GeneID" id="89940049"/>
<evidence type="ECO:0000313" key="1">
    <source>
        <dbReference type="EMBL" id="KAK4109372.1"/>
    </source>
</evidence>
<gene>
    <name evidence="1" type="ORF">N656DRAFT_783306</name>
</gene>
<name>A0AAN6QMJ8_9PEZI</name>
<keyword evidence="2" id="KW-1185">Reference proteome</keyword>
<accession>A0AAN6QMJ8</accession>
<reference evidence="1" key="1">
    <citation type="journal article" date="2023" name="Mol. Phylogenet. Evol.">
        <title>Genome-scale phylogeny and comparative genomics of the fungal order Sordariales.</title>
        <authorList>
            <person name="Hensen N."/>
            <person name="Bonometti L."/>
            <person name="Westerberg I."/>
            <person name="Brannstrom I.O."/>
            <person name="Guillou S."/>
            <person name="Cros-Aarteil S."/>
            <person name="Calhoun S."/>
            <person name="Haridas S."/>
            <person name="Kuo A."/>
            <person name="Mondo S."/>
            <person name="Pangilinan J."/>
            <person name="Riley R."/>
            <person name="LaButti K."/>
            <person name="Andreopoulos B."/>
            <person name="Lipzen A."/>
            <person name="Chen C."/>
            <person name="Yan M."/>
            <person name="Daum C."/>
            <person name="Ng V."/>
            <person name="Clum A."/>
            <person name="Steindorff A."/>
            <person name="Ohm R.A."/>
            <person name="Martin F."/>
            <person name="Silar P."/>
            <person name="Natvig D.O."/>
            <person name="Lalanne C."/>
            <person name="Gautier V."/>
            <person name="Ament-Velasquez S.L."/>
            <person name="Kruys A."/>
            <person name="Hutchinson M.I."/>
            <person name="Powell A.J."/>
            <person name="Barry K."/>
            <person name="Miller A.N."/>
            <person name="Grigoriev I.V."/>
            <person name="Debuchy R."/>
            <person name="Gladieux P."/>
            <person name="Hiltunen Thoren M."/>
            <person name="Johannesson H."/>
        </authorList>
    </citation>
    <scope>NUCLEOTIDE SEQUENCE</scope>
    <source>
        <strain evidence="1">CBS 508.74</strain>
    </source>
</reference>
<sequence>MADTSVAGHQPVVRGGKTWFDTLLKRWRSETGGLPLEYNACGMGCDGLTIHTADKVLNGYRPEPYCPLTEQPSAEYPR</sequence>
<comment type="caution">
    <text evidence="1">The sequence shown here is derived from an EMBL/GenBank/DDBJ whole genome shotgun (WGS) entry which is preliminary data.</text>
</comment>
<evidence type="ECO:0000313" key="2">
    <source>
        <dbReference type="Proteomes" id="UP001302812"/>
    </source>
</evidence>
<proteinExistence type="predicted"/>
<dbReference type="RefSeq" id="XP_064666942.1">
    <property type="nucleotide sequence ID" value="XM_064815924.1"/>
</dbReference>